<dbReference type="GO" id="GO:0005697">
    <property type="term" value="C:telomerase holoenzyme complex"/>
    <property type="evidence" value="ECO:0007669"/>
    <property type="project" value="TreeGrafter"/>
</dbReference>
<dbReference type="Gene3D" id="3.40.50.1010">
    <property type="entry name" value="5'-nuclease"/>
    <property type="match status" value="1"/>
</dbReference>
<feature type="compositionally biased region" description="Basic and acidic residues" evidence="6">
    <location>
        <begin position="439"/>
        <end position="450"/>
    </location>
</feature>
<keyword evidence="3" id="KW-0963">Cytoplasm</keyword>
<feature type="domain" description="Telomerase activating protein Est1-like N-terminal" evidence="8">
    <location>
        <begin position="80"/>
        <end position="184"/>
    </location>
</feature>
<dbReference type="GO" id="GO:0000184">
    <property type="term" value="P:nuclear-transcribed mRNA catabolic process, nonsense-mediated decay"/>
    <property type="evidence" value="ECO:0007669"/>
    <property type="project" value="UniProtKB-KW"/>
</dbReference>
<dbReference type="GO" id="GO:0070034">
    <property type="term" value="F:telomerase RNA binding"/>
    <property type="evidence" value="ECO:0007669"/>
    <property type="project" value="TreeGrafter"/>
</dbReference>
<dbReference type="GO" id="GO:0042162">
    <property type="term" value="F:telomeric DNA binding"/>
    <property type="evidence" value="ECO:0007669"/>
    <property type="project" value="TreeGrafter"/>
</dbReference>
<evidence type="ECO:0000259" key="7">
    <source>
        <dbReference type="Pfam" id="PF10373"/>
    </source>
</evidence>
<evidence type="ECO:0008006" key="12">
    <source>
        <dbReference type="Google" id="ProtNLM"/>
    </source>
</evidence>
<dbReference type="GO" id="GO:0005737">
    <property type="term" value="C:cytoplasm"/>
    <property type="evidence" value="ECO:0007669"/>
    <property type="project" value="UniProtKB-SubCell"/>
</dbReference>
<dbReference type="InterPro" id="IPR018834">
    <property type="entry name" value="DNA/RNA-bd_Est1-type"/>
</dbReference>
<dbReference type="Pfam" id="PF13638">
    <property type="entry name" value="PIN_4"/>
    <property type="match status" value="1"/>
</dbReference>
<evidence type="ECO:0000256" key="2">
    <source>
        <dbReference type="ARBA" id="ARBA00004496"/>
    </source>
</evidence>
<feature type="compositionally biased region" description="Low complexity" evidence="6">
    <location>
        <begin position="479"/>
        <end position="489"/>
    </location>
</feature>
<organism evidence="10 11">
    <name type="scientific">Leptosia nina</name>
    <dbReference type="NCBI Taxonomy" id="320188"/>
    <lineage>
        <taxon>Eukaryota</taxon>
        <taxon>Metazoa</taxon>
        <taxon>Ecdysozoa</taxon>
        <taxon>Arthropoda</taxon>
        <taxon>Hexapoda</taxon>
        <taxon>Insecta</taxon>
        <taxon>Pterygota</taxon>
        <taxon>Neoptera</taxon>
        <taxon>Endopterygota</taxon>
        <taxon>Lepidoptera</taxon>
        <taxon>Glossata</taxon>
        <taxon>Ditrysia</taxon>
        <taxon>Papilionoidea</taxon>
        <taxon>Pieridae</taxon>
        <taxon>Pierinae</taxon>
        <taxon>Leptosia</taxon>
    </lineage>
</organism>
<proteinExistence type="predicted"/>
<keyword evidence="5" id="KW-0539">Nucleus</keyword>
<dbReference type="AlphaFoldDB" id="A0AAV1J1L9"/>
<keyword evidence="4" id="KW-0866">Nonsense-mediated mRNA decay</keyword>
<evidence type="ECO:0000256" key="5">
    <source>
        <dbReference type="ARBA" id="ARBA00023242"/>
    </source>
</evidence>
<evidence type="ECO:0000256" key="1">
    <source>
        <dbReference type="ARBA" id="ARBA00004123"/>
    </source>
</evidence>
<feature type="domain" description="PIN" evidence="9">
    <location>
        <begin position="787"/>
        <end position="856"/>
    </location>
</feature>
<dbReference type="InterPro" id="IPR011990">
    <property type="entry name" value="TPR-like_helical_dom_sf"/>
</dbReference>
<name>A0AAV1J1L9_9NEOP</name>
<dbReference type="Pfam" id="PF10373">
    <property type="entry name" value="EST1_DNA_bind"/>
    <property type="match status" value="1"/>
</dbReference>
<evidence type="ECO:0000313" key="11">
    <source>
        <dbReference type="Proteomes" id="UP001497472"/>
    </source>
</evidence>
<feature type="compositionally biased region" description="Basic residues" evidence="6">
    <location>
        <begin position="465"/>
        <end position="477"/>
    </location>
</feature>
<protein>
    <recommendedName>
        <fullName evidence="12">Protein SMG5</fullName>
    </recommendedName>
</protein>
<dbReference type="PANTHER" id="PTHR15696">
    <property type="entry name" value="SMG-7 SUPPRESSOR WITH MORPHOLOGICAL EFFECT ON GENITALIA PROTEIN 7"/>
    <property type="match status" value="1"/>
</dbReference>
<dbReference type="EMBL" id="CAVLEF010000003">
    <property type="protein sequence ID" value="CAK1542240.1"/>
    <property type="molecule type" value="Genomic_DNA"/>
</dbReference>
<gene>
    <name evidence="10" type="ORF">LNINA_LOCUS2152</name>
</gene>
<comment type="caution">
    <text evidence="10">The sequence shown here is derived from an EMBL/GenBank/DDBJ whole genome shotgun (WGS) entry which is preliminary data.</text>
</comment>
<sequence length="961" mass="110351">MKNGCNENLDFKSVERSEQAKKVYRYVSDVARRLGDTTSTSKAIANLFTNNIEIQRQKLRDNCEKLFFLDPLNYGKKSVELLWRKVYYDTISTAKKLRELNTEFDSYLEMHINCGIGHFHNFISRVQSEMRVKLKELDYAPMYNDEEYLDDTSYNLLDDENQLYKSVLYSCLIYLGDLSRYQVEIFNNVEPSAAARYYLQASQLDLTSGMPFNQLGNLYLEKNYSLDSVSSYIHCLSCLTPFEGALGNLNKIFEKTNQFCSTPTESESLTQSEHIQITVANFLSLIEKWYFLKDDTDISTLCSRSVQQLKIAMDFSRMPLPDINKNYNEYVQAAEEESASPAYLNPTMIHNIVKICLFTIAKTKENDETKSFACKAFTLAFFSQLLQRLHSQLEELGFTNPASNYIPRYKSKETEPIVNGVESPVLVINEVPSMPNGKNTDHKEDEHKENGSGADEMTNGDSKNKKILARRRRRRRANSSESSDPSNDSEISDDESENSFSGDDDVVTDSNYTSEEEKSDSVLYESEDEEKINGEADNLTIKSEIEKTLESKEPNYEGKVKRGDLDLEGVKNFLVGDNILPSLKLLQDWVLTEKELVQSCGDSGESLFQCVVNLLNIFQHYFNQKNDILAKNNCNILIKAKNMAKKLRLEFKSIPLPEDINLRGTNIGKFDKDAAEWQTMEKLKLSEYEENIMRILNFIDFGNQIAKIVPRIKFNRTLKIFYLKKVYPTKTGMKLNHKRSREWHNSKKQVDKNESGLLRRLGHLWLTSRVRELECNGQTEVPSLLAVDTAALHKHLRRVKQLIKTRNFIFLVPSVVLQELDELKRDCSSARDAIRWLELQLKSGSRFLRTQRPGQSKPLPLLKYPRKAPAFVHNFIQILEFCNHFSDEKQHGGNGDAENSAHGKTAPLLVLLIGTEAGNEEEQFKEFSLRGTAQATGVSLEYIGDFYSKWRQTSHKNGKKR</sequence>
<dbReference type="Pfam" id="PF10374">
    <property type="entry name" value="EST1"/>
    <property type="match status" value="1"/>
</dbReference>
<reference evidence="10 11" key="1">
    <citation type="submission" date="2023-11" db="EMBL/GenBank/DDBJ databases">
        <authorList>
            <person name="Okamura Y."/>
        </authorList>
    </citation>
    <scope>NUCLEOTIDE SEQUENCE [LARGE SCALE GENOMIC DNA]</scope>
</reference>
<dbReference type="Proteomes" id="UP001497472">
    <property type="component" value="Unassembled WGS sequence"/>
</dbReference>
<dbReference type="InterPro" id="IPR002716">
    <property type="entry name" value="PIN_dom"/>
</dbReference>
<evidence type="ECO:0000256" key="6">
    <source>
        <dbReference type="SAM" id="MobiDB-lite"/>
    </source>
</evidence>
<accession>A0AAV1J1L9</accession>
<feature type="region of interest" description="Disordered" evidence="6">
    <location>
        <begin position="428"/>
        <end position="539"/>
    </location>
</feature>
<dbReference type="InterPro" id="IPR019458">
    <property type="entry name" value="Est1-like_N"/>
</dbReference>
<dbReference type="Gene3D" id="1.25.40.10">
    <property type="entry name" value="Tetratricopeptide repeat domain"/>
    <property type="match status" value="1"/>
</dbReference>
<evidence type="ECO:0000256" key="3">
    <source>
        <dbReference type="ARBA" id="ARBA00022490"/>
    </source>
</evidence>
<dbReference type="InterPro" id="IPR045153">
    <property type="entry name" value="Est1/Ebs1-like"/>
</dbReference>
<evidence type="ECO:0000256" key="4">
    <source>
        <dbReference type="ARBA" id="ARBA00023161"/>
    </source>
</evidence>
<evidence type="ECO:0000313" key="10">
    <source>
        <dbReference type="EMBL" id="CAK1542240.1"/>
    </source>
</evidence>
<evidence type="ECO:0000259" key="9">
    <source>
        <dbReference type="Pfam" id="PF13638"/>
    </source>
</evidence>
<dbReference type="CDD" id="cd09884">
    <property type="entry name" value="PIN_Smg5-like"/>
    <property type="match status" value="1"/>
</dbReference>
<dbReference type="PANTHER" id="PTHR15696:SF7">
    <property type="entry name" value="NONSENSE-MEDIATED MRNA DECAY FACTOR"/>
    <property type="match status" value="1"/>
</dbReference>
<comment type="subcellular location">
    <subcellularLocation>
        <location evidence="2">Cytoplasm</location>
    </subcellularLocation>
    <subcellularLocation>
        <location evidence="1">Nucleus</location>
    </subcellularLocation>
</comment>
<dbReference type="SUPFAM" id="SSF48452">
    <property type="entry name" value="TPR-like"/>
    <property type="match status" value="1"/>
</dbReference>
<evidence type="ECO:0000259" key="8">
    <source>
        <dbReference type="Pfam" id="PF10374"/>
    </source>
</evidence>
<feature type="domain" description="DNA/RNA-binding" evidence="7">
    <location>
        <begin position="194"/>
        <end position="404"/>
    </location>
</feature>
<keyword evidence="11" id="KW-1185">Reference proteome</keyword>
<feature type="compositionally biased region" description="Acidic residues" evidence="6">
    <location>
        <begin position="490"/>
        <end position="507"/>
    </location>
</feature>